<dbReference type="EMBL" id="VJWA01000001">
    <property type="protein sequence ID" value="TRW17248.1"/>
    <property type="molecule type" value="Genomic_DNA"/>
</dbReference>
<gene>
    <name evidence="2" type="ORF">FMM06_03390</name>
</gene>
<organism evidence="2 3">
    <name type="scientific">Glacieibacterium frigidum</name>
    <dbReference type="NCBI Taxonomy" id="2593303"/>
    <lineage>
        <taxon>Bacteria</taxon>
        <taxon>Pseudomonadati</taxon>
        <taxon>Pseudomonadota</taxon>
        <taxon>Alphaproteobacteria</taxon>
        <taxon>Sphingomonadales</taxon>
        <taxon>Sphingosinicellaceae</taxon>
        <taxon>Glacieibacterium</taxon>
    </lineage>
</organism>
<dbReference type="InterPro" id="IPR055346">
    <property type="entry name" value="Fe-S_cluster_assembly_SufBD"/>
</dbReference>
<reference evidence="2 3" key="1">
    <citation type="submission" date="2019-07" db="EMBL/GenBank/DDBJ databases">
        <title>Novel species isolated from glacier.</title>
        <authorList>
            <person name="Liu Q."/>
            <person name="Xin Y.-H."/>
        </authorList>
    </citation>
    <scope>NUCLEOTIDE SEQUENCE [LARGE SCALE GENOMIC DNA]</scope>
    <source>
        <strain evidence="2 3">LB1R16</strain>
    </source>
</reference>
<dbReference type="Pfam" id="PF01458">
    <property type="entry name" value="SUFBD_core"/>
    <property type="match status" value="1"/>
</dbReference>
<evidence type="ECO:0000259" key="1">
    <source>
        <dbReference type="Pfam" id="PF01458"/>
    </source>
</evidence>
<dbReference type="PANTHER" id="PTHR43575:SF1">
    <property type="entry name" value="PROTEIN ABCI7, CHLOROPLASTIC"/>
    <property type="match status" value="1"/>
</dbReference>
<dbReference type="InterPro" id="IPR037284">
    <property type="entry name" value="SUF_FeS_clus_asmbl_SufBD_sf"/>
</dbReference>
<dbReference type="InterPro" id="IPR000825">
    <property type="entry name" value="SUF_FeS_clus_asmbl_SufBD_core"/>
</dbReference>
<protein>
    <submittedName>
        <fullName evidence="2">SufD family Fe-S cluster assembly protein</fullName>
    </submittedName>
</protein>
<keyword evidence="3" id="KW-1185">Reference proteome</keyword>
<feature type="domain" description="SUF system FeS cluster assembly SufBD core" evidence="1">
    <location>
        <begin position="111"/>
        <end position="332"/>
    </location>
</feature>
<evidence type="ECO:0000313" key="2">
    <source>
        <dbReference type="EMBL" id="TRW17248.1"/>
    </source>
</evidence>
<dbReference type="Proteomes" id="UP000317894">
    <property type="component" value="Unassembled WGS sequence"/>
</dbReference>
<dbReference type="OrthoDB" id="9768262at2"/>
<comment type="caution">
    <text evidence="2">The sequence shown here is derived from an EMBL/GenBank/DDBJ whole genome shotgun (WGS) entry which is preliminary data.</text>
</comment>
<name>A0A552UG94_9SPHN</name>
<dbReference type="PANTHER" id="PTHR43575">
    <property type="entry name" value="PROTEIN ABCI7, CHLOROPLASTIC"/>
    <property type="match status" value="1"/>
</dbReference>
<sequence>MSLPTRKTEDWRWSDLSGLDALAAQPANDAAPDLAHYWLDLDGPRLVFVDGRFVESLSDRRGLAVTAVRSAPRHPLGDIAAAKATSGLWLTRSANAAAIGPVQIVHVASGGASHLASRIELAAGAHAEIIETHVGAGWSNVTCTVALAEGARLMRTTRVLKDGGAHTDFTLATVAGAASYTSAALVAGADSARIEARVRLQGTGAFAEADGVLLARGTQTLDAFTLVDHAAPGGTSHQVWRSVADDLATASVAGRVSVARDAQKTDAVQSLKALLLARTATANAKPELEIWADDVKCAHGATVGELNRDALFYLQSRGVDPAGAKALLTRAFLGDALDRIGDEVVRDAVTADAVAWLEAAR</sequence>
<dbReference type="SUPFAM" id="SSF101960">
    <property type="entry name" value="Stabilizer of iron transporter SufD"/>
    <property type="match status" value="1"/>
</dbReference>
<proteinExistence type="predicted"/>
<dbReference type="GO" id="GO:0016226">
    <property type="term" value="P:iron-sulfur cluster assembly"/>
    <property type="evidence" value="ECO:0007669"/>
    <property type="project" value="InterPro"/>
</dbReference>
<dbReference type="RefSeq" id="WP_143554793.1">
    <property type="nucleotide sequence ID" value="NZ_VJWA01000001.1"/>
</dbReference>
<evidence type="ECO:0000313" key="3">
    <source>
        <dbReference type="Proteomes" id="UP000317894"/>
    </source>
</evidence>
<dbReference type="AlphaFoldDB" id="A0A552UG94"/>
<accession>A0A552UG94</accession>